<dbReference type="Pfam" id="PF12831">
    <property type="entry name" value="FAD_oxidored"/>
    <property type="match status" value="1"/>
</dbReference>
<dbReference type="InterPro" id="IPR001155">
    <property type="entry name" value="OxRdtase_FMN_N"/>
</dbReference>
<evidence type="ECO:0000256" key="3">
    <source>
        <dbReference type="ARBA" id="ARBA00011048"/>
    </source>
</evidence>
<feature type="domain" description="NADH:flavin oxidoreductase/NADH oxidase N-terminal" evidence="10">
    <location>
        <begin position="17"/>
        <end position="341"/>
    </location>
</feature>
<evidence type="ECO:0000256" key="5">
    <source>
        <dbReference type="ARBA" id="ARBA00022643"/>
    </source>
</evidence>
<dbReference type="InterPro" id="IPR036188">
    <property type="entry name" value="FAD/NAD-bd_sf"/>
</dbReference>
<evidence type="ECO:0000256" key="7">
    <source>
        <dbReference type="ARBA" id="ARBA00023002"/>
    </source>
</evidence>
<dbReference type="Proteomes" id="UP000780875">
    <property type="component" value="Unassembled WGS sequence"/>
</dbReference>
<evidence type="ECO:0000256" key="8">
    <source>
        <dbReference type="ARBA" id="ARBA00023004"/>
    </source>
</evidence>
<dbReference type="RefSeq" id="WP_224124667.1">
    <property type="nucleotide sequence ID" value="NZ_JAIQZJ010000013.1"/>
</dbReference>
<organism evidence="12 13">
    <name type="scientific">Nocardioides mangrovi</name>
    <dbReference type="NCBI Taxonomy" id="2874580"/>
    <lineage>
        <taxon>Bacteria</taxon>
        <taxon>Bacillati</taxon>
        <taxon>Actinomycetota</taxon>
        <taxon>Actinomycetes</taxon>
        <taxon>Propionibacteriales</taxon>
        <taxon>Nocardioidaceae</taxon>
        <taxon>Nocardioides</taxon>
    </lineage>
</organism>
<keyword evidence="9" id="KW-0411">Iron-sulfur</keyword>
<dbReference type="EMBL" id="JAIQZJ010000013">
    <property type="protein sequence ID" value="MBZ5740306.1"/>
    <property type="molecule type" value="Genomic_DNA"/>
</dbReference>
<evidence type="ECO:0000313" key="12">
    <source>
        <dbReference type="EMBL" id="MBZ5740306.1"/>
    </source>
</evidence>
<evidence type="ECO:0000313" key="13">
    <source>
        <dbReference type="Proteomes" id="UP000780875"/>
    </source>
</evidence>
<keyword evidence="5" id="KW-0288">FMN</keyword>
<dbReference type="PANTHER" id="PTHR42917:SF2">
    <property type="entry name" value="2,4-DIENOYL-COA REDUCTASE [(2E)-ENOYL-COA-PRODUCING]"/>
    <property type="match status" value="1"/>
</dbReference>
<evidence type="ECO:0000256" key="6">
    <source>
        <dbReference type="ARBA" id="ARBA00022723"/>
    </source>
</evidence>
<dbReference type="SUPFAM" id="SSF51395">
    <property type="entry name" value="FMN-linked oxidoreductases"/>
    <property type="match status" value="1"/>
</dbReference>
<dbReference type="InterPro" id="IPR051793">
    <property type="entry name" value="NADH:flavin_oxidoreductase"/>
</dbReference>
<dbReference type="Gene3D" id="3.40.50.720">
    <property type="entry name" value="NAD(P)-binding Rossmann-like Domain"/>
    <property type="match status" value="1"/>
</dbReference>
<comment type="cofactor">
    <cofactor evidence="2">
        <name>[4Fe-4S] cluster</name>
        <dbReference type="ChEBI" id="CHEBI:49883"/>
    </cofactor>
</comment>
<dbReference type="Gene3D" id="3.20.20.70">
    <property type="entry name" value="Aldolase class I"/>
    <property type="match status" value="1"/>
</dbReference>
<dbReference type="PRINTS" id="PR00368">
    <property type="entry name" value="FADPNR"/>
</dbReference>
<comment type="caution">
    <text evidence="12">The sequence shown here is derived from an EMBL/GenBank/DDBJ whole genome shotgun (WGS) entry which is preliminary data.</text>
</comment>
<evidence type="ECO:0000259" key="10">
    <source>
        <dbReference type="Pfam" id="PF00724"/>
    </source>
</evidence>
<name>A0ABS7UGZ1_9ACTN</name>
<dbReference type="PANTHER" id="PTHR42917">
    <property type="entry name" value="2,4-DIENOYL-COA REDUCTASE"/>
    <property type="match status" value="1"/>
</dbReference>
<proteinExistence type="inferred from homology"/>
<keyword evidence="7" id="KW-0560">Oxidoreductase</keyword>
<evidence type="ECO:0000256" key="2">
    <source>
        <dbReference type="ARBA" id="ARBA00001966"/>
    </source>
</evidence>
<keyword evidence="4" id="KW-0285">Flavoprotein</keyword>
<gene>
    <name evidence="12" type="ORF">K8U61_19180</name>
</gene>
<comment type="similarity">
    <text evidence="3">In the N-terminal section; belongs to the NADH:flavin oxidoreductase/NADH oxidase family.</text>
</comment>
<evidence type="ECO:0000259" key="11">
    <source>
        <dbReference type="Pfam" id="PF07992"/>
    </source>
</evidence>
<comment type="cofactor">
    <cofactor evidence="1">
        <name>FMN</name>
        <dbReference type="ChEBI" id="CHEBI:58210"/>
    </cofactor>
</comment>
<evidence type="ECO:0000256" key="9">
    <source>
        <dbReference type="ARBA" id="ARBA00023014"/>
    </source>
</evidence>
<keyword evidence="8" id="KW-0408">Iron</keyword>
<keyword evidence="13" id="KW-1185">Reference proteome</keyword>
<evidence type="ECO:0000256" key="1">
    <source>
        <dbReference type="ARBA" id="ARBA00001917"/>
    </source>
</evidence>
<feature type="domain" description="FAD/NAD(P)-binding" evidence="11">
    <location>
        <begin position="473"/>
        <end position="615"/>
    </location>
</feature>
<sequence>MTDFEHLLSPGRIGGPVGGMELRNRIVMSPMETMYGTPEGLPSDRTVAYFAARARGGVGLVTVGATGIDPLHPETPGGLQIGTDESVAAHRRLVDAVHEHGARIQPQIVHAGPDGLGPEMHGVVSLGPSVIPSYLTGRPSTEVTKEQIAEILDLYRAAVGRVRDAGYDGIELHAAHGYMFLGSFLAPQRNRRTDRYRGSSVEGRIRVVLEALAAIRTEVGPDFPITLRISGYERVAAGRPSYETALVAPLLVEAGVDAFHVSGGVIDRLVTQMVTGAVHGDGPNVGAAAAVKEVVDVPVIAVGRLHDPVLAERVLAEGRADFVALGRPLLADPDLPRKLVAGEAGRVRRCISCENCIDSLEQRFSTDCAVNPLTGREHDLLLTAPPAPVHVVVAGGGPAGLEAARLAAAQGDRVTLLERGDRLGGDLVRAAAVHPANASYLRWLLAEVARAGIDVRLGTEATVETVAALAPYAVVVATGGLVTNPTLAGHPIREVCDRITAGEQVGLGHRVTVVGGSQAALELAGTLAERGHRVAVLEPGPALAPETGLKRLTEHMDELDRLGVTVHVAAPVGAVEPGAVVFTPQGGSERRLPTDDVVLAGSVEPDTRLQDALSAALPDILVQTAGDCTGLGLVRGATTDAATAVDLINRTRLSV</sequence>
<dbReference type="InterPro" id="IPR023753">
    <property type="entry name" value="FAD/NAD-binding_dom"/>
</dbReference>
<dbReference type="InterPro" id="IPR013785">
    <property type="entry name" value="Aldolase_TIM"/>
</dbReference>
<accession>A0ABS7UGZ1</accession>
<dbReference type="SUPFAM" id="SSF51905">
    <property type="entry name" value="FAD/NAD(P)-binding domain"/>
    <property type="match status" value="1"/>
</dbReference>
<evidence type="ECO:0000256" key="4">
    <source>
        <dbReference type="ARBA" id="ARBA00022630"/>
    </source>
</evidence>
<dbReference type="Gene3D" id="3.50.50.60">
    <property type="entry name" value="FAD/NAD(P)-binding domain"/>
    <property type="match status" value="1"/>
</dbReference>
<dbReference type="Pfam" id="PF07992">
    <property type="entry name" value="Pyr_redox_2"/>
    <property type="match status" value="1"/>
</dbReference>
<protein>
    <submittedName>
        <fullName evidence="12">NAD(P)/FAD-dependent oxidoreductase</fullName>
    </submittedName>
</protein>
<dbReference type="Pfam" id="PF00724">
    <property type="entry name" value="Oxidored_FMN"/>
    <property type="match status" value="1"/>
</dbReference>
<reference evidence="12 13" key="1">
    <citation type="submission" date="2021-09" db="EMBL/GenBank/DDBJ databases">
        <title>Whole genome sequence of Nocardioides sp. GBK3QG-3.</title>
        <authorList>
            <person name="Tuo L."/>
        </authorList>
    </citation>
    <scope>NUCLEOTIDE SEQUENCE [LARGE SCALE GENOMIC DNA]</scope>
    <source>
        <strain evidence="12 13">GBK3QG-3</strain>
    </source>
</reference>
<dbReference type="CDD" id="cd02803">
    <property type="entry name" value="OYE_like_FMN_family"/>
    <property type="match status" value="1"/>
</dbReference>
<keyword evidence="6" id="KW-0479">Metal-binding</keyword>